<evidence type="ECO:0000256" key="8">
    <source>
        <dbReference type="RuleBase" id="RU361277"/>
    </source>
</evidence>
<comment type="cofactor">
    <cofactor evidence="1 8">
        <name>Zn(2+)</name>
        <dbReference type="ChEBI" id="CHEBI:29105"/>
    </cofactor>
</comment>
<dbReference type="Pfam" id="PF00107">
    <property type="entry name" value="ADH_zinc_N"/>
    <property type="match status" value="1"/>
</dbReference>
<evidence type="ECO:0000256" key="3">
    <source>
        <dbReference type="ARBA" id="ARBA00022723"/>
    </source>
</evidence>
<accession>A0A1U7ITG9</accession>
<dbReference type="SMART" id="SM00829">
    <property type="entry name" value="PKS_ER"/>
    <property type="match status" value="1"/>
</dbReference>
<comment type="similarity">
    <text evidence="2 8">Belongs to the zinc-containing alcohol dehydrogenase family.</text>
</comment>
<dbReference type="InterPro" id="IPR013149">
    <property type="entry name" value="ADH-like_C"/>
</dbReference>
<dbReference type="GO" id="GO:0008106">
    <property type="term" value="F:alcohol dehydrogenase (NADP+) activity"/>
    <property type="evidence" value="ECO:0007669"/>
    <property type="project" value="UniProtKB-EC"/>
</dbReference>
<keyword evidence="5" id="KW-0521">NADP</keyword>
<dbReference type="Gene3D" id="3.40.50.720">
    <property type="entry name" value="NAD(P)-binding Rossmann-like Domain"/>
    <property type="match status" value="1"/>
</dbReference>
<evidence type="ECO:0000256" key="1">
    <source>
        <dbReference type="ARBA" id="ARBA00001947"/>
    </source>
</evidence>
<keyword evidence="3 8" id="KW-0479">Metal-binding</keyword>
<evidence type="ECO:0000256" key="7">
    <source>
        <dbReference type="ARBA" id="ARBA00024074"/>
    </source>
</evidence>
<evidence type="ECO:0000259" key="9">
    <source>
        <dbReference type="SMART" id="SM00829"/>
    </source>
</evidence>
<comment type="caution">
    <text evidence="10">The sequence shown here is derived from an EMBL/GenBank/DDBJ whole genome shotgun (WGS) entry which is preliminary data.</text>
</comment>
<dbReference type="EMBL" id="MRCE01000001">
    <property type="protein sequence ID" value="OKH40751.1"/>
    <property type="molecule type" value="Genomic_DNA"/>
</dbReference>
<dbReference type="PANTHER" id="PTHR42683">
    <property type="entry name" value="ALDEHYDE REDUCTASE"/>
    <property type="match status" value="1"/>
</dbReference>
<dbReference type="AlphaFoldDB" id="A0A1U7ITG9"/>
<dbReference type="FunFam" id="3.90.180.10:FF:000018">
    <property type="entry name" value="NAD(P)-dependent alcohol dehydrogenase"/>
    <property type="match status" value="1"/>
</dbReference>
<dbReference type="EC" id="1.1.1.2" evidence="7"/>
<evidence type="ECO:0000256" key="5">
    <source>
        <dbReference type="ARBA" id="ARBA00022857"/>
    </source>
</evidence>
<feature type="domain" description="Enoyl reductase (ER)" evidence="9">
    <location>
        <begin position="12"/>
        <end position="332"/>
    </location>
</feature>
<evidence type="ECO:0000313" key="10">
    <source>
        <dbReference type="EMBL" id="OKH40751.1"/>
    </source>
</evidence>
<proteinExistence type="inferred from homology"/>
<dbReference type="SUPFAM" id="SSF50129">
    <property type="entry name" value="GroES-like"/>
    <property type="match status" value="1"/>
</dbReference>
<dbReference type="InterPro" id="IPR013154">
    <property type="entry name" value="ADH-like_N"/>
</dbReference>
<evidence type="ECO:0000313" key="11">
    <source>
        <dbReference type="Proteomes" id="UP000185860"/>
    </source>
</evidence>
<dbReference type="GO" id="GO:0008270">
    <property type="term" value="F:zinc ion binding"/>
    <property type="evidence" value="ECO:0007669"/>
    <property type="project" value="InterPro"/>
</dbReference>
<protein>
    <recommendedName>
        <fullName evidence="7">alcohol dehydrogenase (NADP(+))</fullName>
        <ecNumber evidence="7">1.1.1.2</ecNumber>
    </recommendedName>
</protein>
<evidence type="ECO:0000256" key="2">
    <source>
        <dbReference type="ARBA" id="ARBA00008072"/>
    </source>
</evidence>
<dbReference type="Proteomes" id="UP000185860">
    <property type="component" value="Unassembled WGS sequence"/>
</dbReference>
<dbReference type="InterPro" id="IPR011032">
    <property type="entry name" value="GroES-like_sf"/>
</dbReference>
<dbReference type="InterPro" id="IPR029752">
    <property type="entry name" value="D-isomer_DH_CS1"/>
</dbReference>
<dbReference type="STRING" id="454136.NIES2119_00060"/>
<dbReference type="InterPro" id="IPR020843">
    <property type="entry name" value="ER"/>
</dbReference>
<dbReference type="PROSITE" id="PS00065">
    <property type="entry name" value="D_2_HYDROXYACID_DH_1"/>
    <property type="match status" value="1"/>
</dbReference>
<dbReference type="Gene3D" id="3.90.180.10">
    <property type="entry name" value="Medium-chain alcohol dehydrogenases, catalytic domain"/>
    <property type="match status" value="1"/>
</dbReference>
<dbReference type="PROSITE" id="PS00059">
    <property type="entry name" value="ADH_ZINC"/>
    <property type="match status" value="1"/>
</dbReference>
<organism evidence="10 11">
    <name type="scientific">[Phormidium ambiguum] IAM M-71</name>
    <dbReference type="NCBI Taxonomy" id="454136"/>
    <lineage>
        <taxon>Bacteria</taxon>
        <taxon>Bacillati</taxon>
        <taxon>Cyanobacteriota</taxon>
        <taxon>Cyanophyceae</taxon>
        <taxon>Oscillatoriophycideae</taxon>
        <taxon>Aerosakkonematales</taxon>
        <taxon>Aerosakkonemataceae</taxon>
        <taxon>Floridanema</taxon>
    </lineage>
</organism>
<dbReference type="Pfam" id="PF08240">
    <property type="entry name" value="ADH_N"/>
    <property type="match status" value="1"/>
</dbReference>
<dbReference type="CDD" id="cd05283">
    <property type="entry name" value="CAD1"/>
    <property type="match status" value="1"/>
</dbReference>
<dbReference type="InterPro" id="IPR047109">
    <property type="entry name" value="CAD-like"/>
</dbReference>
<sequence>MKINALAAYQTGESLKDYSFDPGELQDYDCLIKVLACGICHSDIHVIDNDWGNSRYPLVPGHEVIGEVVELGSQVKHLKIGDRIGVGWQMSSCLQCPDCLKGNENLCDENQGLIVSGYGGFADYLKVDSRFAFSIPEGIETEAAGPLLCGGITVYSGLRYAGMSSGQEIGVIGIGGLGHLAVQFASKLGNSVTVFTTSQDKAEFAHQLGANHVVVVPPGESPPAPTRLLDIIISTVPQSLNWSAYIEYLNSDGTLTLVGVPDAPLTIPMFSLLAKRRRVMSSPIGGRAMIVEMLSVADRFGIKPIIETFPLQEANEAIQKVRENKVRYRAVLKVS</sequence>
<dbReference type="SUPFAM" id="SSF51735">
    <property type="entry name" value="NAD(P)-binding Rossmann-fold domains"/>
    <property type="match status" value="1"/>
</dbReference>
<dbReference type="InterPro" id="IPR036291">
    <property type="entry name" value="NAD(P)-bd_dom_sf"/>
</dbReference>
<evidence type="ECO:0000256" key="6">
    <source>
        <dbReference type="ARBA" id="ARBA00023002"/>
    </source>
</evidence>
<gene>
    <name evidence="10" type="ORF">NIES2119_00060</name>
</gene>
<name>A0A1U7ITG9_9CYAN</name>
<reference evidence="10 11" key="1">
    <citation type="submission" date="2016-11" db="EMBL/GenBank/DDBJ databases">
        <title>Draft Genome Sequences of Nine Cyanobacterial Strains from Diverse Habitats.</title>
        <authorList>
            <person name="Zhu T."/>
            <person name="Hou S."/>
            <person name="Lu X."/>
            <person name="Hess W.R."/>
        </authorList>
    </citation>
    <scope>NUCLEOTIDE SEQUENCE [LARGE SCALE GENOMIC DNA]</scope>
    <source>
        <strain evidence="10 11">IAM M-71</strain>
    </source>
</reference>
<keyword evidence="6" id="KW-0560">Oxidoreductase</keyword>
<dbReference type="FunFam" id="3.40.50.720:FF:000022">
    <property type="entry name" value="Cinnamyl alcohol dehydrogenase"/>
    <property type="match status" value="1"/>
</dbReference>
<dbReference type="OrthoDB" id="9770526at2"/>
<dbReference type="InterPro" id="IPR002328">
    <property type="entry name" value="ADH_Zn_CS"/>
</dbReference>
<evidence type="ECO:0000256" key="4">
    <source>
        <dbReference type="ARBA" id="ARBA00022833"/>
    </source>
</evidence>
<keyword evidence="4 8" id="KW-0862">Zinc</keyword>
<dbReference type="RefSeq" id="WP_073591425.1">
    <property type="nucleotide sequence ID" value="NZ_MRCE01000001.1"/>
</dbReference>